<dbReference type="STRING" id="1079859.SAMN04515674_1106"/>
<name>A0A1I5VQT1_9BACT</name>
<dbReference type="GO" id="GO:0006284">
    <property type="term" value="P:base-excision repair"/>
    <property type="evidence" value="ECO:0007669"/>
    <property type="project" value="InterPro"/>
</dbReference>
<feature type="binding site" evidence="9">
    <location>
        <position position="20"/>
    </location>
    <ligand>
        <name>Zn(2+)</name>
        <dbReference type="ChEBI" id="CHEBI:29105"/>
    </ligand>
</feature>
<comment type="catalytic activity">
    <reaction evidence="6">
        <text>Hydrolysis of alkylated DNA, releasing 3-methyladenine.</text>
        <dbReference type="EC" id="3.2.2.20"/>
    </reaction>
</comment>
<comment type="function">
    <text evidence="7">Hydrolysis of the deoxyribose N-glycosidic bond to excise 3-methyladenine from the damaged DNA polymer formed by alkylation lesions.</text>
</comment>
<evidence type="ECO:0000256" key="9">
    <source>
        <dbReference type="PIRSR" id="PIRSR604597-1"/>
    </source>
</evidence>
<dbReference type="Proteomes" id="UP000199306">
    <property type="component" value="Unassembled WGS sequence"/>
</dbReference>
<keyword evidence="11" id="KW-1185">Reference proteome</keyword>
<evidence type="ECO:0000256" key="7">
    <source>
        <dbReference type="ARBA" id="ARBA00057608"/>
    </source>
</evidence>
<dbReference type="InterPro" id="IPR011257">
    <property type="entry name" value="DNA_glycosylase"/>
</dbReference>
<evidence type="ECO:0000313" key="10">
    <source>
        <dbReference type="EMBL" id="SFQ09801.1"/>
    </source>
</evidence>
<organism evidence="10 11">
    <name type="scientific">Pseudarcicella hirudinis</name>
    <dbReference type="NCBI Taxonomy" id="1079859"/>
    <lineage>
        <taxon>Bacteria</taxon>
        <taxon>Pseudomonadati</taxon>
        <taxon>Bacteroidota</taxon>
        <taxon>Cytophagia</taxon>
        <taxon>Cytophagales</taxon>
        <taxon>Flectobacillaceae</taxon>
        <taxon>Pseudarcicella</taxon>
    </lineage>
</organism>
<dbReference type="GO" id="GO:0046872">
    <property type="term" value="F:metal ion binding"/>
    <property type="evidence" value="ECO:0007669"/>
    <property type="project" value="UniProtKB-KW"/>
</dbReference>
<dbReference type="FunFam" id="1.10.340.30:FF:000009">
    <property type="entry name" value="DNA-3-methyladenine glycosylase I"/>
    <property type="match status" value="1"/>
</dbReference>
<keyword evidence="5" id="KW-0234">DNA repair</keyword>
<evidence type="ECO:0000256" key="4">
    <source>
        <dbReference type="ARBA" id="ARBA00022833"/>
    </source>
</evidence>
<feature type="binding site" evidence="9">
    <location>
        <position position="192"/>
    </location>
    <ligand>
        <name>Zn(2+)</name>
        <dbReference type="ChEBI" id="CHEBI:29105"/>
    </ligand>
</feature>
<accession>A0A1I5VQT1</accession>
<evidence type="ECO:0000256" key="5">
    <source>
        <dbReference type="ARBA" id="ARBA00023204"/>
    </source>
</evidence>
<dbReference type="SUPFAM" id="SSF48150">
    <property type="entry name" value="DNA-glycosylase"/>
    <property type="match status" value="1"/>
</dbReference>
<keyword evidence="4 9" id="KW-0862">Zinc</keyword>
<evidence type="ECO:0000256" key="8">
    <source>
        <dbReference type="ARBA" id="ARBA00066766"/>
    </source>
</evidence>
<dbReference type="InterPro" id="IPR005019">
    <property type="entry name" value="Adenine_glyco"/>
</dbReference>
<dbReference type="NCBIfam" id="TIGR00624">
    <property type="entry name" value="tag"/>
    <property type="match status" value="1"/>
</dbReference>
<dbReference type="AlphaFoldDB" id="A0A1I5VQT1"/>
<dbReference type="EMBL" id="FOXH01000010">
    <property type="protein sequence ID" value="SFQ09801.1"/>
    <property type="molecule type" value="Genomic_DNA"/>
</dbReference>
<keyword evidence="2" id="KW-0227">DNA damage</keyword>
<keyword evidence="1 9" id="KW-0479">Metal-binding</keyword>
<sequence>MPAPDQINSASQARPEIIRCGWASAEDELYTDYHDNEWGIPVHDDDLLFEFLVLEGFQAGLSWITILRKREHFRKVFDNFDPRKVVNYSNEKIEELLQDQGIIRNKLKVNGAVQNAKAFLKIQEDFGSFDKYIWGFVGGQPVVNQWKSLKEVPPKTEISDKMSKDLKKRGFTFIGSTICYAFMQATGMVNDHIVDCICRKQ</sequence>
<proteinExistence type="predicted"/>
<dbReference type="Pfam" id="PF03352">
    <property type="entry name" value="Adenine_glyco"/>
    <property type="match status" value="1"/>
</dbReference>
<feature type="binding site" evidence="9">
    <location>
        <position position="34"/>
    </location>
    <ligand>
        <name>Zn(2+)</name>
        <dbReference type="ChEBI" id="CHEBI:29105"/>
    </ligand>
</feature>
<protein>
    <recommendedName>
        <fullName evidence="8">DNA-3-methyladenine glycosylase I</fullName>
        <ecNumber evidence="8">3.2.2.20</ecNumber>
    </recommendedName>
</protein>
<reference evidence="10 11" key="1">
    <citation type="submission" date="2016-10" db="EMBL/GenBank/DDBJ databases">
        <authorList>
            <person name="de Groot N.N."/>
        </authorList>
    </citation>
    <scope>NUCLEOTIDE SEQUENCE [LARGE SCALE GENOMIC DNA]</scope>
    <source>
        <strain evidence="11">E92,LMG 26720,CCM 7988</strain>
    </source>
</reference>
<evidence type="ECO:0000256" key="1">
    <source>
        <dbReference type="ARBA" id="ARBA00022723"/>
    </source>
</evidence>
<dbReference type="GO" id="GO:0008725">
    <property type="term" value="F:DNA-3-methyladenine glycosylase activity"/>
    <property type="evidence" value="ECO:0007669"/>
    <property type="project" value="UniProtKB-EC"/>
</dbReference>
<dbReference type="EC" id="3.2.2.20" evidence="8"/>
<dbReference type="PANTHER" id="PTHR30037:SF4">
    <property type="entry name" value="DNA-3-METHYLADENINE GLYCOSYLASE I"/>
    <property type="match status" value="1"/>
</dbReference>
<feature type="binding site" evidence="9">
    <location>
        <position position="196"/>
    </location>
    <ligand>
        <name>Zn(2+)</name>
        <dbReference type="ChEBI" id="CHEBI:29105"/>
    </ligand>
</feature>
<evidence type="ECO:0000256" key="3">
    <source>
        <dbReference type="ARBA" id="ARBA00022801"/>
    </source>
</evidence>
<gene>
    <name evidence="10" type="ORF">SAMN04515674_1106</name>
</gene>
<evidence type="ECO:0000256" key="6">
    <source>
        <dbReference type="ARBA" id="ARBA00052558"/>
    </source>
</evidence>
<evidence type="ECO:0000313" key="11">
    <source>
        <dbReference type="Proteomes" id="UP000199306"/>
    </source>
</evidence>
<dbReference type="PANTHER" id="PTHR30037">
    <property type="entry name" value="DNA-3-METHYLADENINE GLYCOSYLASE 1"/>
    <property type="match status" value="1"/>
</dbReference>
<dbReference type="InterPro" id="IPR004597">
    <property type="entry name" value="Tag"/>
</dbReference>
<dbReference type="Gene3D" id="1.10.340.30">
    <property type="entry name" value="Hypothetical protein, domain 2"/>
    <property type="match status" value="1"/>
</dbReference>
<dbReference type="RefSeq" id="WP_218159239.1">
    <property type="nucleotide sequence ID" value="NZ_FOXH01000010.1"/>
</dbReference>
<keyword evidence="3" id="KW-0378">Hydrolase</keyword>
<evidence type="ECO:0000256" key="2">
    <source>
        <dbReference type="ARBA" id="ARBA00022763"/>
    </source>
</evidence>
<dbReference type="InterPro" id="IPR052891">
    <property type="entry name" value="DNA-3mA_glycosylase"/>
</dbReference>